<evidence type="ECO:0000313" key="2">
    <source>
        <dbReference type="Proteomes" id="UP001165064"/>
    </source>
</evidence>
<accession>A0ACB5TBK0</accession>
<dbReference type="Proteomes" id="UP001165064">
    <property type="component" value="Unassembled WGS sequence"/>
</dbReference>
<proteinExistence type="predicted"/>
<protein>
    <submittedName>
        <fullName evidence="1">Unnamed protein product</fullName>
    </submittedName>
</protein>
<dbReference type="EMBL" id="BSXS01005926">
    <property type="protein sequence ID" value="GME84907.1"/>
    <property type="molecule type" value="Genomic_DNA"/>
</dbReference>
<organism evidence="1 2">
    <name type="scientific">Ambrosiozyma monospora</name>
    <name type="common">Yeast</name>
    <name type="synonym">Endomycopsis monosporus</name>
    <dbReference type="NCBI Taxonomy" id="43982"/>
    <lineage>
        <taxon>Eukaryota</taxon>
        <taxon>Fungi</taxon>
        <taxon>Dikarya</taxon>
        <taxon>Ascomycota</taxon>
        <taxon>Saccharomycotina</taxon>
        <taxon>Pichiomycetes</taxon>
        <taxon>Pichiales</taxon>
        <taxon>Pichiaceae</taxon>
        <taxon>Ambrosiozyma</taxon>
    </lineage>
</organism>
<name>A0ACB5TBK0_AMBMO</name>
<sequence>MRTVEILIRDLENLATKASVFNKKNYKYPHNEIEALWQDICLCQFHDVLPGSCIEKVYKEDVWPMLTKVIEKEYILINKALDALSITTNIDKQNVDKIDSLTKLNYLPWQRFQVVDVTKSEPQAATVSQVPKALIGASQSEKYLAFEGDSAMTPIAADKIKFPSSLEKTKDGLYVLENGKLKATINKDGVVVSLIDLVNNREVIDTKNEKIPGGNQFVMFSDTPLNFQAWDTELYSLGKYKLVGEASKVEILESGPLVSSLKVEHALSKTSVITTIISLDAVNDDNQTSFLKFDCHVEWQETYKFLKVQFPVPIIQEYASYETQFGITKRPTHFNTSWDVAKFECCGHKFIDYSDFNYGVSILNNNKYGGSVHGGLMTLSLLRAPKYPDAHADLGEHHFQYAILPHTGPLGVETVRAGWEFNERLETVFATPAVSTEAEKLLSDANSLVSISGDSNLILSNIKRGEDDFDVADEGCLMDKLPKKHTGHQTLILRVYESLGGSSKAKIHVSVPVKAVYKVNGLEEEIEELEVTDEVGGGGQFEFVSRGFEILGFRVVLA</sequence>
<reference evidence="1" key="1">
    <citation type="submission" date="2023-04" db="EMBL/GenBank/DDBJ databases">
        <title>Ambrosiozyma monospora NBRC 10751.</title>
        <authorList>
            <person name="Ichikawa N."/>
            <person name="Sato H."/>
            <person name="Tonouchi N."/>
        </authorList>
    </citation>
    <scope>NUCLEOTIDE SEQUENCE</scope>
    <source>
        <strain evidence="1">NBRC 10751</strain>
    </source>
</reference>
<keyword evidence="2" id="KW-1185">Reference proteome</keyword>
<evidence type="ECO:0000313" key="1">
    <source>
        <dbReference type="EMBL" id="GME84907.1"/>
    </source>
</evidence>
<gene>
    <name evidence="1" type="ORF">Amon02_000719600</name>
</gene>
<comment type="caution">
    <text evidence="1">The sequence shown here is derived from an EMBL/GenBank/DDBJ whole genome shotgun (WGS) entry which is preliminary data.</text>
</comment>